<feature type="signal peptide" evidence="1">
    <location>
        <begin position="1"/>
        <end position="20"/>
    </location>
</feature>
<dbReference type="InParanoid" id="A0A165IEX5"/>
<dbReference type="AlphaFoldDB" id="A0A165IEX5"/>
<dbReference type="OrthoDB" id="73875at2759"/>
<gene>
    <name evidence="2" type="ORF">EXIGLDRAFT_768203</name>
</gene>
<feature type="chain" id="PRO_5007859227" evidence="1">
    <location>
        <begin position="21"/>
        <end position="587"/>
    </location>
</feature>
<dbReference type="STRING" id="1314781.A0A165IEX5"/>
<protein>
    <submittedName>
        <fullName evidence="2">Uncharacterized protein</fullName>
    </submittedName>
</protein>
<keyword evidence="3" id="KW-1185">Reference proteome</keyword>
<sequence length="587" mass="63136">MLRFAFLLVAITGIVRVSLAQSGPGVPIEDLFPDGTPPGSIQFTEKIDADQDDGPAETTSNFPIDENPNDGAFGTLFLLSPNQEALSDLSEKSDWVLTGCDPKGLNRQSVAAFCSKSIRAADSGCKHVFAGKAEHTIVRMPKACGNGPFARVHSLAVHPDQTNVLSAADRKRKPEGEVVYQLTFDYDFTAIPEDNGPVFMRVDASDIPGYFDGVVDSPTELGERRIRRAMASQYQIEKRGWWSSLVDWVKEVTTVKSQSDEKRVFTWEDNFDLFSASKDCPGPPEFNASLTINVAGRADFNTAYGFYFEGTLVPPNANQAFVYFNGDAATSAKFTITGKASITYNSTRFTFFEFGFPGLSVPGIVTVGPSLKLDAYISGSVALEGSISTGIQYRFPPVNFALGSGANIESTAVQPLAEPDHSIEPTLSVGVTASADAALHIVPTVQLGISVVGGKLIEAQAYVEADVYAGIGLSATSNDGQSPTFCVNPFYGVDLNAGVRGSVLFWDGQVGPYKFYGERFEVESQCFTPFAKREIAAGRRGYTLYDPELDGFGGSKYATGGPVKYGSGSLRKRLSLPAIFNCPQSTN</sequence>
<organism evidence="2 3">
    <name type="scientific">Exidia glandulosa HHB12029</name>
    <dbReference type="NCBI Taxonomy" id="1314781"/>
    <lineage>
        <taxon>Eukaryota</taxon>
        <taxon>Fungi</taxon>
        <taxon>Dikarya</taxon>
        <taxon>Basidiomycota</taxon>
        <taxon>Agaricomycotina</taxon>
        <taxon>Agaricomycetes</taxon>
        <taxon>Auriculariales</taxon>
        <taxon>Exidiaceae</taxon>
        <taxon>Exidia</taxon>
    </lineage>
</organism>
<dbReference type="Proteomes" id="UP000077266">
    <property type="component" value="Unassembled WGS sequence"/>
</dbReference>
<evidence type="ECO:0000313" key="3">
    <source>
        <dbReference type="Proteomes" id="UP000077266"/>
    </source>
</evidence>
<proteinExistence type="predicted"/>
<reference evidence="2 3" key="1">
    <citation type="journal article" date="2016" name="Mol. Biol. Evol.">
        <title>Comparative Genomics of Early-Diverging Mushroom-Forming Fungi Provides Insights into the Origins of Lignocellulose Decay Capabilities.</title>
        <authorList>
            <person name="Nagy L.G."/>
            <person name="Riley R."/>
            <person name="Tritt A."/>
            <person name="Adam C."/>
            <person name="Daum C."/>
            <person name="Floudas D."/>
            <person name="Sun H."/>
            <person name="Yadav J.S."/>
            <person name="Pangilinan J."/>
            <person name="Larsson K.H."/>
            <person name="Matsuura K."/>
            <person name="Barry K."/>
            <person name="Labutti K."/>
            <person name="Kuo R."/>
            <person name="Ohm R.A."/>
            <person name="Bhattacharya S.S."/>
            <person name="Shirouzu T."/>
            <person name="Yoshinaga Y."/>
            <person name="Martin F.M."/>
            <person name="Grigoriev I.V."/>
            <person name="Hibbett D.S."/>
        </authorList>
    </citation>
    <scope>NUCLEOTIDE SEQUENCE [LARGE SCALE GENOMIC DNA]</scope>
    <source>
        <strain evidence="2 3">HHB12029</strain>
    </source>
</reference>
<keyword evidence="1" id="KW-0732">Signal</keyword>
<dbReference type="EMBL" id="KV425992">
    <property type="protein sequence ID" value="KZV93308.1"/>
    <property type="molecule type" value="Genomic_DNA"/>
</dbReference>
<accession>A0A165IEX5</accession>
<evidence type="ECO:0000313" key="2">
    <source>
        <dbReference type="EMBL" id="KZV93308.1"/>
    </source>
</evidence>
<name>A0A165IEX5_EXIGL</name>
<evidence type="ECO:0000256" key="1">
    <source>
        <dbReference type="SAM" id="SignalP"/>
    </source>
</evidence>